<dbReference type="Pfam" id="PF19196">
    <property type="entry name" value="DUF5871"/>
    <property type="match status" value="1"/>
</dbReference>
<organism evidence="2">
    <name type="scientific">viral metagenome</name>
    <dbReference type="NCBI Taxonomy" id="1070528"/>
    <lineage>
        <taxon>unclassified sequences</taxon>
        <taxon>metagenomes</taxon>
        <taxon>organismal metagenomes</taxon>
    </lineage>
</organism>
<dbReference type="AlphaFoldDB" id="A0A6C0FC67"/>
<feature type="coiled-coil region" evidence="1">
    <location>
        <begin position="229"/>
        <end position="259"/>
    </location>
</feature>
<proteinExistence type="predicted"/>
<dbReference type="EMBL" id="MN738840">
    <property type="protein sequence ID" value="QHT39278.1"/>
    <property type="molecule type" value="Genomic_DNA"/>
</dbReference>
<sequence>MSILRHDELDFKKINYNKPEKQGVIYYSSMNYDNKPFYLQTPKMTCKNGFKDIINSNTSLLETEPVNMDYSFYDSLLSLDEKNVKCTFENNKSWFDKNIPLEIIDNMYKRNNKPVKKNSKPRFSFKVPMIKDKVQCQIYDQKKICVDFEKIQENTEVVLILHVKGLKFLKQHYYCDIYISQIKIFLEGNNKYSILDNYAFNDKEEEEAELKSLEKELMLDSDFIQGFRKEEKEKISNELRLAKEQFESQQKIIKDLEHRLSNF</sequence>
<protein>
    <submittedName>
        <fullName evidence="2">Uncharacterized protein</fullName>
    </submittedName>
</protein>
<accession>A0A6C0FC67</accession>
<keyword evidence="1" id="KW-0175">Coiled coil</keyword>
<name>A0A6C0FC67_9ZZZZ</name>
<dbReference type="InterPro" id="IPR043804">
    <property type="entry name" value="DUF5871"/>
</dbReference>
<evidence type="ECO:0000256" key="1">
    <source>
        <dbReference type="SAM" id="Coils"/>
    </source>
</evidence>
<evidence type="ECO:0000313" key="2">
    <source>
        <dbReference type="EMBL" id="QHT39278.1"/>
    </source>
</evidence>
<reference evidence="2" key="1">
    <citation type="journal article" date="2020" name="Nature">
        <title>Giant virus diversity and host interactions through global metagenomics.</title>
        <authorList>
            <person name="Schulz F."/>
            <person name="Roux S."/>
            <person name="Paez-Espino D."/>
            <person name="Jungbluth S."/>
            <person name="Walsh D.A."/>
            <person name="Denef V.J."/>
            <person name="McMahon K.D."/>
            <person name="Konstantinidis K.T."/>
            <person name="Eloe-Fadrosh E.A."/>
            <person name="Kyrpides N.C."/>
            <person name="Woyke T."/>
        </authorList>
    </citation>
    <scope>NUCLEOTIDE SEQUENCE</scope>
    <source>
        <strain evidence="2">GVMAG-S-ERX556126-94</strain>
    </source>
</reference>